<dbReference type="Proteomes" id="UP001595704">
    <property type="component" value="Unassembled WGS sequence"/>
</dbReference>
<dbReference type="EMBL" id="JBHRYC010000024">
    <property type="protein sequence ID" value="MFC3636727.1"/>
    <property type="molecule type" value="Genomic_DNA"/>
</dbReference>
<evidence type="ECO:0000259" key="3">
    <source>
        <dbReference type="PROSITE" id="PS50977"/>
    </source>
</evidence>
<dbReference type="Gene3D" id="1.10.357.10">
    <property type="entry name" value="Tetracycline Repressor, domain 2"/>
    <property type="match status" value="2"/>
</dbReference>
<dbReference type="InterPro" id="IPR009057">
    <property type="entry name" value="Homeodomain-like_sf"/>
</dbReference>
<dbReference type="PROSITE" id="PS50977">
    <property type="entry name" value="HTH_TETR_2"/>
    <property type="match status" value="2"/>
</dbReference>
<keyword evidence="5" id="KW-1185">Reference proteome</keyword>
<dbReference type="PRINTS" id="PR00455">
    <property type="entry name" value="HTHTETR"/>
</dbReference>
<reference evidence="5" key="1">
    <citation type="journal article" date="2019" name="Int. J. Syst. Evol. Microbiol.">
        <title>The Global Catalogue of Microorganisms (GCM) 10K type strain sequencing project: providing services to taxonomists for standard genome sequencing and annotation.</title>
        <authorList>
            <consortium name="The Broad Institute Genomics Platform"/>
            <consortium name="The Broad Institute Genome Sequencing Center for Infectious Disease"/>
            <person name="Wu L."/>
            <person name="Ma J."/>
        </authorList>
    </citation>
    <scope>NUCLEOTIDE SEQUENCE [LARGE SCALE GENOMIC DNA]</scope>
    <source>
        <strain evidence="5">KCTC 42282</strain>
    </source>
</reference>
<dbReference type="SUPFAM" id="SSF46689">
    <property type="entry name" value="Homeodomain-like"/>
    <property type="match status" value="2"/>
</dbReference>
<dbReference type="PANTHER" id="PTHR30055">
    <property type="entry name" value="HTH-TYPE TRANSCRIPTIONAL REGULATOR RUTR"/>
    <property type="match status" value="1"/>
</dbReference>
<dbReference type="InterPro" id="IPR001647">
    <property type="entry name" value="HTH_TetR"/>
</dbReference>
<dbReference type="Pfam" id="PF00440">
    <property type="entry name" value="TetR_N"/>
    <property type="match status" value="2"/>
</dbReference>
<dbReference type="Gene3D" id="1.10.10.60">
    <property type="entry name" value="Homeodomain-like"/>
    <property type="match status" value="2"/>
</dbReference>
<accession>A0ABV7UDG7</accession>
<feature type="DNA-binding region" description="H-T-H motif" evidence="2">
    <location>
        <begin position="246"/>
        <end position="265"/>
    </location>
</feature>
<feature type="domain" description="HTH tetR-type" evidence="3">
    <location>
        <begin position="223"/>
        <end position="283"/>
    </location>
</feature>
<protein>
    <submittedName>
        <fullName evidence="4">TetR/AcrR family transcriptional regulator</fullName>
    </submittedName>
</protein>
<evidence type="ECO:0000313" key="5">
    <source>
        <dbReference type="Proteomes" id="UP001595704"/>
    </source>
</evidence>
<evidence type="ECO:0000256" key="1">
    <source>
        <dbReference type="ARBA" id="ARBA00023125"/>
    </source>
</evidence>
<evidence type="ECO:0000313" key="4">
    <source>
        <dbReference type="EMBL" id="MFC3636727.1"/>
    </source>
</evidence>
<keyword evidence="1 2" id="KW-0238">DNA-binding</keyword>
<sequence>MTDEAVAGQGQTRRFMRKREAVLDAAALLFNQRGIRNVTLSDVARSVGLATSSVTYYYKKKDDLVLACMRRSVEVFEELLADAGKAEGPEQKVAAFVTGFFQLLADVERGERPDFVTFSDVSTLIDGRTDVGAGHAQVFRRVRDLIDSANPAQLTHAERNARAHLLFTLAQWARYWIDRHEVAGYARAARRAADILLHGLGGAGAVWTPPPVATLTAAAVMDDVSPDAFLRVATRLINEEGARFATVERISSELKVTRGSFYHHNDNIDDLVVACFERSFEVIRRAQQLAGACETGWEKLGAAASALVRFQLSADGPLLRMTARSRLPATVADGIWRTMHQLSEHFAGVIADGVIDGSIRPVDQAIAAQMVSGMINASASARRWVPDASPANVVDLYARPLFMGILCPSASGGHEGGRRG</sequence>
<dbReference type="SUPFAM" id="SSF48498">
    <property type="entry name" value="Tetracyclin repressor-like, C-terminal domain"/>
    <property type="match status" value="1"/>
</dbReference>
<feature type="domain" description="HTH tetR-type" evidence="3">
    <location>
        <begin position="16"/>
        <end position="76"/>
    </location>
</feature>
<comment type="caution">
    <text evidence="4">The sequence shown here is derived from an EMBL/GenBank/DDBJ whole genome shotgun (WGS) entry which is preliminary data.</text>
</comment>
<dbReference type="InterPro" id="IPR050109">
    <property type="entry name" value="HTH-type_TetR-like_transc_reg"/>
</dbReference>
<proteinExistence type="predicted"/>
<organism evidence="4 5">
    <name type="scientific">Camelimonas fluminis</name>
    <dbReference type="NCBI Taxonomy" id="1576911"/>
    <lineage>
        <taxon>Bacteria</taxon>
        <taxon>Pseudomonadati</taxon>
        <taxon>Pseudomonadota</taxon>
        <taxon>Alphaproteobacteria</taxon>
        <taxon>Hyphomicrobiales</taxon>
        <taxon>Chelatococcaceae</taxon>
        <taxon>Camelimonas</taxon>
    </lineage>
</organism>
<dbReference type="RefSeq" id="WP_191320008.1">
    <property type="nucleotide sequence ID" value="NZ_BNCG01000012.1"/>
</dbReference>
<gene>
    <name evidence="4" type="ORF">ACFONL_04905</name>
</gene>
<dbReference type="InterPro" id="IPR036271">
    <property type="entry name" value="Tet_transcr_reg_TetR-rel_C_sf"/>
</dbReference>
<feature type="DNA-binding region" description="H-T-H motif" evidence="2">
    <location>
        <begin position="39"/>
        <end position="58"/>
    </location>
</feature>
<name>A0ABV7UDG7_9HYPH</name>
<evidence type="ECO:0000256" key="2">
    <source>
        <dbReference type="PROSITE-ProRule" id="PRU00335"/>
    </source>
</evidence>
<dbReference type="PANTHER" id="PTHR30055:SF200">
    <property type="entry name" value="HTH-TYPE TRANSCRIPTIONAL REPRESSOR BDCR"/>
    <property type="match status" value="1"/>
</dbReference>